<evidence type="ECO:0000256" key="2">
    <source>
        <dbReference type="ARBA" id="ARBA00022630"/>
    </source>
</evidence>
<evidence type="ECO:0000313" key="10">
    <source>
        <dbReference type="Proteomes" id="UP000198280"/>
    </source>
</evidence>
<feature type="disulfide bond" description="Redox-active" evidence="6">
    <location>
        <begin position="53"/>
        <end position="58"/>
    </location>
</feature>
<sequence length="492" mass="51730">MTTAADSSTNASTDTYDVIVIGAGPTGENLADRTRQAGLTTVVVEAELVGGECSYWACIPSKALLRPQAALDAARAVAGSREAAGGRLDAAAVLARRDWWTGNWKDDGAVSWLDSAGIDLVRGRGRLDGPRRVVVETPDGGERVLTARHAVAVCTGTRAQLPDLPGIADDHVWTSRDATSSPEVPGRLVVVGGGVVCVEMATAWRSLGSEVTVLVRGSGLLPRWEPFVGELVADGMRAAGMDIRTGVSVTELRRASESGAITLVLSDGSELVTDEVLFATGRVPHTDHLGLETVGLTPGSWLDVDDTCLVKDVEGGWLYCAGDTNHRALLTHQGKYQGRIAGAAIAARAKGEPLDTAPWGRHSATADNVAVPQVVFTEPEAAAVGITAEQAAREGRRVKIVDYEIGNVSGAGLYADDYKGKARAVVDLDRGHLVGVTFVGPSVGEMLHSATIAVAGEVPLERLWHAVPAFPTMSEVWLRLLETYRDAPDGEG</sequence>
<feature type="binding site" evidence="5">
    <location>
        <position position="62"/>
    </location>
    <ligand>
        <name>FAD</name>
        <dbReference type="ChEBI" id="CHEBI:57692"/>
    </ligand>
</feature>
<feature type="binding site" evidence="5">
    <location>
        <begin position="192"/>
        <end position="199"/>
    </location>
    <ligand>
        <name>NAD(+)</name>
        <dbReference type="ChEBI" id="CHEBI:57540"/>
    </ligand>
</feature>
<evidence type="ECO:0000256" key="1">
    <source>
        <dbReference type="ARBA" id="ARBA00007532"/>
    </source>
</evidence>
<dbReference type="PIRSF" id="PIRSF000350">
    <property type="entry name" value="Mercury_reductase_MerA"/>
    <property type="match status" value="1"/>
</dbReference>
<dbReference type="GO" id="GO:0050660">
    <property type="term" value="F:flavin adenine dinucleotide binding"/>
    <property type="evidence" value="ECO:0007669"/>
    <property type="project" value="TreeGrafter"/>
</dbReference>
<dbReference type="InterPro" id="IPR004099">
    <property type="entry name" value="Pyr_nucl-diS_OxRdtase_dimer"/>
</dbReference>
<comment type="similarity">
    <text evidence="1">Belongs to the class-I pyridine nucleotide-disulfide oxidoreductase family.</text>
</comment>
<dbReference type="AlphaFoldDB" id="A0A239AWJ4"/>
<dbReference type="InterPro" id="IPR050151">
    <property type="entry name" value="Class-I_Pyr_Nuc-Dis_Oxidored"/>
</dbReference>
<dbReference type="Pfam" id="PF02852">
    <property type="entry name" value="Pyr_redox_dim"/>
    <property type="match status" value="1"/>
</dbReference>
<dbReference type="EMBL" id="FZOF01000002">
    <property type="protein sequence ID" value="SNR99323.1"/>
    <property type="molecule type" value="Genomic_DNA"/>
</dbReference>
<evidence type="ECO:0000259" key="8">
    <source>
        <dbReference type="Pfam" id="PF07992"/>
    </source>
</evidence>
<feature type="binding site" evidence="5">
    <location>
        <position position="125"/>
    </location>
    <ligand>
        <name>FAD</name>
        <dbReference type="ChEBI" id="CHEBI:57692"/>
    </ligand>
</feature>
<dbReference type="Pfam" id="PF07992">
    <property type="entry name" value="Pyr_redox_2"/>
    <property type="match status" value="1"/>
</dbReference>
<feature type="binding site" evidence="5">
    <location>
        <position position="323"/>
    </location>
    <ligand>
        <name>FAD</name>
        <dbReference type="ChEBI" id="CHEBI:57692"/>
    </ligand>
</feature>
<dbReference type="SUPFAM" id="SSF55424">
    <property type="entry name" value="FAD/NAD-linked reductases, dimerisation (C-terminal) domain"/>
    <property type="match status" value="1"/>
</dbReference>
<evidence type="ECO:0000313" key="9">
    <source>
        <dbReference type="EMBL" id="SNR99323.1"/>
    </source>
</evidence>
<dbReference type="InterPro" id="IPR036188">
    <property type="entry name" value="FAD/NAD-bd_sf"/>
</dbReference>
<keyword evidence="4 5" id="KW-0520">NAD</keyword>
<evidence type="ECO:0000259" key="7">
    <source>
        <dbReference type="Pfam" id="PF02852"/>
    </source>
</evidence>
<dbReference type="SUPFAM" id="SSF51905">
    <property type="entry name" value="FAD/NAD(P)-binding domain"/>
    <property type="match status" value="1"/>
</dbReference>
<accession>A0A239AWJ4</accession>
<dbReference type="Proteomes" id="UP000198280">
    <property type="component" value="Unassembled WGS sequence"/>
</dbReference>
<keyword evidence="2" id="KW-0285">Flavoprotein</keyword>
<gene>
    <name evidence="9" type="ORF">SAMN05216252_102182</name>
</gene>
<evidence type="ECO:0000256" key="4">
    <source>
        <dbReference type="ARBA" id="ARBA00023027"/>
    </source>
</evidence>
<protein>
    <submittedName>
        <fullName evidence="9">Dihydrolipoamide dehydrogenase</fullName>
    </submittedName>
</protein>
<reference evidence="9 10" key="1">
    <citation type="submission" date="2017-06" db="EMBL/GenBank/DDBJ databases">
        <authorList>
            <person name="Kim H.J."/>
            <person name="Triplett B.A."/>
        </authorList>
    </citation>
    <scope>NUCLEOTIDE SEQUENCE [LARGE SCALE GENOMIC DNA]</scope>
    <source>
        <strain evidence="9 10">CGMCC 4.1858</strain>
    </source>
</reference>
<name>A0A239AWJ4_9ACTN</name>
<dbReference type="PANTHER" id="PTHR22912">
    <property type="entry name" value="DISULFIDE OXIDOREDUCTASE"/>
    <property type="match status" value="1"/>
</dbReference>
<proteinExistence type="inferred from homology"/>
<feature type="binding site" evidence="5">
    <location>
        <position position="281"/>
    </location>
    <ligand>
        <name>NAD(+)</name>
        <dbReference type="ChEBI" id="CHEBI:57540"/>
    </ligand>
</feature>
<evidence type="ECO:0000256" key="6">
    <source>
        <dbReference type="PIRSR" id="PIRSR000350-4"/>
    </source>
</evidence>
<dbReference type="InterPro" id="IPR023753">
    <property type="entry name" value="FAD/NAD-binding_dom"/>
</dbReference>
<dbReference type="Gene3D" id="3.50.50.60">
    <property type="entry name" value="FAD/NAD(P)-binding domain"/>
    <property type="match status" value="2"/>
</dbReference>
<dbReference type="PANTHER" id="PTHR22912:SF151">
    <property type="entry name" value="DIHYDROLIPOYL DEHYDROGENASE, MITOCHONDRIAL"/>
    <property type="match status" value="1"/>
</dbReference>
<dbReference type="GO" id="GO:0006103">
    <property type="term" value="P:2-oxoglutarate metabolic process"/>
    <property type="evidence" value="ECO:0007669"/>
    <property type="project" value="TreeGrafter"/>
</dbReference>
<evidence type="ECO:0000256" key="5">
    <source>
        <dbReference type="PIRSR" id="PIRSR000350-3"/>
    </source>
</evidence>
<dbReference type="PRINTS" id="PR00368">
    <property type="entry name" value="FADPNR"/>
</dbReference>
<dbReference type="InterPro" id="IPR016156">
    <property type="entry name" value="FAD/NAD-linked_Rdtase_dimer_sf"/>
</dbReference>
<organism evidence="9 10">
    <name type="scientific">Actinacidiphila glaucinigra</name>
    <dbReference type="NCBI Taxonomy" id="235986"/>
    <lineage>
        <taxon>Bacteria</taxon>
        <taxon>Bacillati</taxon>
        <taxon>Actinomycetota</taxon>
        <taxon>Actinomycetes</taxon>
        <taxon>Kitasatosporales</taxon>
        <taxon>Streptomycetaceae</taxon>
        <taxon>Actinacidiphila</taxon>
    </lineage>
</organism>
<keyword evidence="5" id="KW-0547">Nucleotide-binding</keyword>
<feature type="domain" description="Pyridine nucleotide-disulphide oxidoreductase dimerisation" evidence="7">
    <location>
        <begin position="371"/>
        <end position="477"/>
    </location>
</feature>
<dbReference type="GO" id="GO:0004148">
    <property type="term" value="F:dihydrolipoyl dehydrogenase (NADH) activity"/>
    <property type="evidence" value="ECO:0007669"/>
    <property type="project" value="TreeGrafter"/>
</dbReference>
<keyword evidence="3 5" id="KW-0274">FAD</keyword>
<evidence type="ECO:0000256" key="3">
    <source>
        <dbReference type="ARBA" id="ARBA00022827"/>
    </source>
</evidence>
<keyword evidence="10" id="KW-1185">Reference proteome</keyword>
<dbReference type="Gene3D" id="3.30.390.30">
    <property type="match status" value="1"/>
</dbReference>
<dbReference type="OrthoDB" id="9800167at2"/>
<dbReference type="RefSeq" id="WP_089222355.1">
    <property type="nucleotide sequence ID" value="NZ_FZOF01000002.1"/>
</dbReference>
<dbReference type="InterPro" id="IPR001100">
    <property type="entry name" value="Pyr_nuc-diS_OxRdtase"/>
</dbReference>
<comment type="cofactor">
    <cofactor evidence="5">
        <name>FAD</name>
        <dbReference type="ChEBI" id="CHEBI:57692"/>
    </cofactor>
    <text evidence="5">Binds 1 FAD per subunit.</text>
</comment>
<dbReference type="PRINTS" id="PR00411">
    <property type="entry name" value="PNDRDTASEI"/>
</dbReference>
<feature type="domain" description="FAD/NAD(P)-binding" evidence="8">
    <location>
        <begin position="16"/>
        <end position="333"/>
    </location>
</feature>